<dbReference type="Gene3D" id="1.25.40.20">
    <property type="entry name" value="Ankyrin repeat-containing domain"/>
    <property type="match status" value="1"/>
</dbReference>
<dbReference type="OrthoDB" id="539213at2759"/>
<evidence type="ECO:0000313" key="5">
    <source>
        <dbReference type="Proteomes" id="UP000276215"/>
    </source>
</evidence>
<evidence type="ECO:0000256" key="2">
    <source>
        <dbReference type="ARBA" id="ARBA00023043"/>
    </source>
</evidence>
<dbReference type="Proteomes" id="UP000276215">
    <property type="component" value="Unassembled WGS sequence"/>
</dbReference>
<dbReference type="STRING" id="1336337.A0A3N4J1T5"/>
<dbReference type="AlphaFoldDB" id="A0A3N4J1T5"/>
<keyword evidence="5" id="KW-1185">Reference proteome</keyword>
<keyword evidence="1" id="KW-0677">Repeat</keyword>
<name>A0A3N4J1T5_9PEZI</name>
<dbReference type="SMART" id="SM00248">
    <property type="entry name" value="ANK"/>
    <property type="match status" value="2"/>
</dbReference>
<dbReference type="EMBL" id="ML120526">
    <property type="protein sequence ID" value="RPA90420.1"/>
    <property type="molecule type" value="Genomic_DNA"/>
</dbReference>
<gene>
    <name evidence="4" type="ORF">L873DRAFT_1877893</name>
</gene>
<dbReference type="InterPro" id="IPR002110">
    <property type="entry name" value="Ankyrin_rpt"/>
</dbReference>
<dbReference type="PROSITE" id="PS50088">
    <property type="entry name" value="ANK_REPEAT"/>
    <property type="match status" value="1"/>
</dbReference>
<dbReference type="PANTHER" id="PTHR24166:SF48">
    <property type="entry name" value="PROTEIN VAPYRIN"/>
    <property type="match status" value="1"/>
</dbReference>
<dbReference type="SUPFAM" id="SSF48403">
    <property type="entry name" value="Ankyrin repeat"/>
    <property type="match status" value="1"/>
</dbReference>
<dbReference type="Pfam" id="PF12796">
    <property type="entry name" value="Ank_2"/>
    <property type="match status" value="1"/>
</dbReference>
<feature type="repeat" description="ANK" evidence="3">
    <location>
        <begin position="84"/>
        <end position="107"/>
    </location>
</feature>
<keyword evidence="2 3" id="KW-0040">ANK repeat</keyword>
<evidence type="ECO:0000256" key="3">
    <source>
        <dbReference type="PROSITE-ProRule" id="PRU00023"/>
    </source>
</evidence>
<reference evidence="4 5" key="1">
    <citation type="journal article" date="2018" name="Nat. Ecol. Evol.">
        <title>Pezizomycetes genomes reveal the molecular basis of ectomycorrhizal truffle lifestyle.</title>
        <authorList>
            <person name="Murat C."/>
            <person name="Payen T."/>
            <person name="Noel B."/>
            <person name="Kuo A."/>
            <person name="Morin E."/>
            <person name="Chen J."/>
            <person name="Kohler A."/>
            <person name="Krizsan K."/>
            <person name="Balestrini R."/>
            <person name="Da Silva C."/>
            <person name="Montanini B."/>
            <person name="Hainaut M."/>
            <person name="Levati E."/>
            <person name="Barry K.W."/>
            <person name="Belfiori B."/>
            <person name="Cichocki N."/>
            <person name="Clum A."/>
            <person name="Dockter R.B."/>
            <person name="Fauchery L."/>
            <person name="Guy J."/>
            <person name="Iotti M."/>
            <person name="Le Tacon F."/>
            <person name="Lindquist E.A."/>
            <person name="Lipzen A."/>
            <person name="Malagnac F."/>
            <person name="Mello A."/>
            <person name="Molinier V."/>
            <person name="Miyauchi S."/>
            <person name="Poulain J."/>
            <person name="Riccioni C."/>
            <person name="Rubini A."/>
            <person name="Sitrit Y."/>
            <person name="Splivallo R."/>
            <person name="Traeger S."/>
            <person name="Wang M."/>
            <person name="Zifcakova L."/>
            <person name="Wipf D."/>
            <person name="Zambonelli A."/>
            <person name="Paolocci F."/>
            <person name="Nowrousian M."/>
            <person name="Ottonello S."/>
            <person name="Baldrian P."/>
            <person name="Spatafora J.W."/>
            <person name="Henrissat B."/>
            <person name="Nagy L.G."/>
            <person name="Aury J.M."/>
            <person name="Wincker P."/>
            <person name="Grigoriev I.V."/>
            <person name="Bonfante P."/>
            <person name="Martin F.M."/>
        </authorList>
    </citation>
    <scope>NUCLEOTIDE SEQUENCE [LARGE SCALE GENOMIC DNA]</scope>
    <source>
        <strain evidence="4 5">120613-1</strain>
    </source>
</reference>
<accession>A0A3N4J1T5</accession>
<dbReference type="InterPro" id="IPR050889">
    <property type="entry name" value="Dendritic_Spine_Reg/Scaffold"/>
</dbReference>
<protein>
    <submittedName>
        <fullName evidence="4">Ankyrin</fullName>
    </submittedName>
</protein>
<sequence>MMIEGCDVSQKDCSQYTTHMGGDIWERGSCEAFVGLPRHRCQHFRYYTQYDRTPLSWAAGSGYECVVKLLLSLKNANPDEPDGSGRTPLLWAVERGHDGVVKLILEREDVNPDKPDHSNRILRSLALRHDHTEVAKLLPGLKSGDPTIKE</sequence>
<organism evidence="4 5">
    <name type="scientific">Choiromyces venosus 120613-1</name>
    <dbReference type="NCBI Taxonomy" id="1336337"/>
    <lineage>
        <taxon>Eukaryota</taxon>
        <taxon>Fungi</taxon>
        <taxon>Dikarya</taxon>
        <taxon>Ascomycota</taxon>
        <taxon>Pezizomycotina</taxon>
        <taxon>Pezizomycetes</taxon>
        <taxon>Pezizales</taxon>
        <taxon>Tuberaceae</taxon>
        <taxon>Choiromyces</taxon>
    </lineage>
</organism>
<dbReference type="InterPro" id="IPR036770">
    <property type="entry name" value="Ankyrin_rpt-contain_sf"/>
</dbReference>
<feature type="non-terminal residue" evidence="4">
    <location>
        <position position="150"/>
    </location>
</feature>
<proteinExistence type="predicted"/>
<dbReference type="PROSITE" id="PS50297">
    <property type="entry name" value="ANK_REP_REGION"/>
    <property type="match status" value="1"/>
</dbReference>
<evidence type="ECO:0000313" key="4">
    <source>
        <dbReference type="EMBL" id="RPA90420.1"/>
    </source>
</evidence>
<evidence type="ECO:0000256" key="1">
    <source>
        <dbReference type="ARBA" id="ARBA00022737"/>
    </source>
</evidence>
<dbReference type="PANTHER" id="PTHR24166">
    <property type="entry name" value="ROLLING PEBBLES, ISOFORM B"/>
    <property type="match status" value="1"/>
</dbReference>